<dbReference type="STRING" id="199890.A0A182P858"/>
<organism evidence="3 4">
    <name type="scientific">Anopheles epiroticus</name>
    <dbReference type="NCBI Taxonomy" id="199890"/>
    <lineage>
        <taxon>Eukaryota</taxon>
        <taxon>Metazoa</taxon>
        <taxon>Ecdysozoa</taxon>
        <taxon>Arthropoda</taxon>
        <taxon>Hexapoda</taxon>
        <taxon>Insecta</taxon>
        <taxon>Pterygota</taxon>
        <taxon>Neoptera</taxon>
        <taxon>Endopterygota</taxon>
        <taxon>Diptera</taxon>
        <taxon>Nematocera</taxon>
        <taxon>Culicoidea</taxon>
        <taxon>Culicidae</taxon>
        <taxon>Anophelinae</taxon>
        <taxon>Anopheles</taxon>
    </lineage>
</organism>
<feature type="signal peptide" evidence="2">
    <location>
        <begin position="1"/>
        <end position="19"/>
    </location>
</feature>
<dbReference type="EnsemblMetazoa" id="AEPI003111-RA">
    <property type="protein sequence ID" value="AEPI003111-PA"/>
    <property type="gene ID" value="AEPI003111"/>
</dbReference>
<dbReference type="AlphaFoldDB" id="A0A182P858"/>
<protein>
    <submittedName>
        <fullName evidence="3">Uncharacterized protein</fullName>
    </submittedName>
</protein>
<evidence type="ECO:0000313" key="3">
    <source>
        <dbReference type="EnsemblMetazoa" id="AEPI003111-PA"/>
    </source>
</evidence>
<feature type="chain" id="PRO_5008130933" evidence="2">
    <location>
        <begin position="20"/>
        <end position="194"/>
    </location>
</feature>
<reference evidence="3" key="2">
    <citation type="submission" date="2020-05" db="UniProtKB">
        <authorList>
            <consortium name="EnsemblMetazoa"/>
        </authorList>
    </citation>
    <scope>IDENTIFICATION</scope>
    <source>
        <strain evidence="3">Epiroticus2</strain>
    </source>
</reference>
<dbReference type="Proteomes" id="UP000075885">
    <property type="component" value="Unassembled WGS sequence"/>
</dbReference>
<feature type="compositionally biased region" description="Low complexity" evidence="1">
    <location>
        <begin position="73"/>
        <end position="87"/>
    </location>
</feature>
<evidence type="ECO:0000256" key="2">
    <source>
        <dbReference type="SAM" id="SignalP"/>
    </source>
</evidence>
<evidence type="ECO:0000313" key="4">
    <source>
        <dbReference type="Proteomes" id="UP000075885"/>
    </source>
</evidence>
<feature type="compositionally biased region" description="Acidic residues" evidence="1">
    <location>
        <begin position="88"/>
        <end position="98"/>
    </location>
</feature>
<dbReference type="VEuPathDB" id="VectorBase:AEPI003111"/>
<feature type="compositionally biased region" description="Low complexity" evidence="1">
    <location>
        <begin position="99"/>
        <end position="144"/>
    </location>
</feature>
<keyword evidence="2" id="KW-0732">Signal</keyword>
<evidence type="ECO:0000256" key="1">
    <source>
        <dbReference type="SAM" id="MobiDB-lite"/>
    </source>
</evidence>
<accession>A0A182P858</accession>
<sequence length="194" mass="20861">MKLLLPLVGFVALLGAVTAGPISMNNNNIGDIVKVDVEAEIDIESKINVELVNVIAELLLELRDVNINVCRQSSESDSSSSSSSSSEETSEESSEESLEVTSTTITTTGPSVSTTPEIGPGTQTTTRPLPTTVPTTVLSTSPLPDALPYQQLVHSLVKTRPEGYDAPGITKEQKEKLWRQHVEQLVQKHIAGRQ</sequence>
<feature type="region of interest" description="Disordered" evidence="1">
    <location>
        <begin position="72"/>
        <end position="144"/>
    </location>
</feature>
<proteinExistence type="predicted"/>
<reference evidence="4" key="1">
    <citation type="submission" date="2013-03" db="EMBL/GenBank/DDBJ databases">
        <title>The Genome Sequence of Anopheles epiroticus epiroticus2.</title>
        <authorList>
            <consortium name="The Broad Institute Genomics Platform"/>
            <person name="Neafsey D.E."/>
            <person name="Howell P."/>
            <person name="Walker B."/>
            <person name="Young S.K."/>
            <person name="Zeng Q."/>
            <person name="Gargeya S."/>
            <person name="Fitzgerald M."/>
            <person name="Haas B."/>
            <person name="Abouelleil A."/>
            <person name="Allen A.W."/>
            <person name="Alvarado L."/>
            <person name="Arachchi H.M."/>
            <person name="Berlin A.M."/>
            <person name="Chapman S.B."/>
            <person name="Gainer-Dewar J."/>
            <person name="Goldberg J."/>
            <person name="Griggs A."/>
            <person name="Gujja S."/>
            <person name="Hansen M."/>
            <person name="Howarth C."/>
            <person name="Imamovic A."/>
            <person name="Ireland A."/>
            <person name="Larimer J."/>
            <person name="McCowan C."/>
            <person name="Murphy C."/>
            <person name="Pearson M."/>
            <person name="Poon T.W."/>
            <person name="Priest M."/>
            <person name="Roberts A."/>
            <person name="Saif S."/>
            <person name="Shea T."/>
            <person name="Sisk P."/>
            <person name="Sykes S."/>
            <person name="Wortman J."/>
            <person name="Nusbaum C."/>
            <person name="Birren B."/>
        </authorList>
    </citation>
    <scope>NUCLEOTIDE SEQUENCE [LARGE SCALE GENOMIC DNA]</scope>
    <source>
        <strain evidence="4">Epiroticus2</strain>
    </source>
</reference>
<keyword evidence="4" id="KW-1185">Reference proteome</keyword>
<name>A0A182P858_9DIPT</name>